<name>A0A0H4VNA5_9BACT</name>
<comment type="subunit">
    <text evidence="9">Homodimer.</text>
</comment>
<dbReference type="InterPro" id="IPR006669">
    <property type="entry name" value="MgtE_transporter"/>
</dbReference>
<keyword evidence="4 9" id="KW-0812">Transmembrane</keyword>
<keyword evidence="5 9" id="KW-0460">Magnesium</keyword>
<dbReference type="EMBL" id="CP010777">
    <property type="protein sequence ID" value="AKQ45219.1"/>
    <property type="molecule type" value="Genomic_DNA"/>
</dbReference>
<sequence>MQSEITREFIDQIEDAIERRDTEFILSNMEEMYAVDITTVLYELNTEQSKYVMDVLPSDVGAQILSDLDSDVRTNFLKNFTTEEIARYINEMDSDDAVDLLNEQPVQRKEEIIALLEDQEHVADIIDLLHYDEDCAGGLMAKELIKVNINWRVGQCIEEIRRQAEDVEKVYAIYVVDDRDKLVGRLGMKTLILTNDNTPISEVYEPDVISIESYKDEQEVATVMQKYDLDAIPVVNIQGRLLGRITIDDVIDVIQEQAELSRQLMTGITENIEEDDSVFRLSRARLPWLMVGMVGGLLGARFIGLFEGDIAIIPALAMFTPLITATGGNVGIQSSSIIIQTLANKTIMFDNFTSRIIKVLLVAIINGLVMSGLVLGFNVLFGVELTLSIVVAVALFSVVLLSSFMGTVTPMILDKYGVNPAVAAGPFITTANDLLGLGVYFMVAHMLLTL</sequence>
<reference evidence="11 12" key="1">
    <citation type="submission" date="2015-01" db="EMBL/GenBank/DDBJ databases">
        <title>Rufibacter sp./DG31D/ whole genome sequencing.</title>
        <authorList>
            <person name="Kim M.K."/>
            <person name="Srinivasan S."/>
            <person name="Lee J.-J."/>
        </authorList>
    </citation>
    <scope>NUCLEOTIDE SEQUENCE [LARGE SCALE GENOMIC DNA]</scope>
    <source>
        <strain evidence="11 12">DG31D</strain>
    </source>
</reference>
<keyword evidence="3 9" id="KW-0813">Transport</keyword>
<dbReference type="SMART" id="SM00924">
    <property type="entry name" value="MgtE_N"/>
    <property type="match status" value="1"/>
</dbReference>
<dbReference type="GO" id="GO:0046872">
    <property type="term" value="F:metal ion binding"/>
    <property type="evidence" value="ECO:0007669"/>
    <property type="project" value="UniProtKB-KW"/>
</dbReference>
<comment type="similarity">
    <text evidence="2 9">Belongs to the SLC41A transporter family.</text>
</comment>
<keyword evidence="8" id="KW-0129">CBS domain</keyword>
<evidence type="ECO:0000256" key="7">
    <source>
        <dbReference type="ARBA" id="ARBA00023136"/>
    </source>
</evidence>
<keyword evidence="6 9" id="KW-1133">Transmembrane helix</keyword>
<dbReference type="PANTHER" id="PTHR43773">
    <property type="entry name" value="MAGNESIUM TRANSPORTER MGTE"/>
    <property type="match status" value="1"/>
</dbReference>
<feature type="domain" description="CBS" evidence="10">
    <location>
        <begin position="204"/>
        <end position="260"/>
    </location>
</feature>
<feature type="transmembrane region" description="Helical" evidence="9">
    <location>
        <begin position="286"/>
        <end position="306"/>
    </location>
</feature>
<dbReference type="InterPro" id="IPR006667">
    <property type="entry name" value="SLC41_membr_dom"/>
</dbReference>
<feature type="domain" description="CBS" evidence="10">
    <location>
        <begin position="140"/>
        <end position="202"/>
    </location>
</feature>
<feature type="transmembrane region" description="Helical" evidence="9">
    <location>
        <begin position="387"/>
        <end position="409"/>
    </location>
</feature>
<dbReference type="PANTHER" id="PTHR43773:SF1">
    <property type="entry name" value="MAGNESIUM TRANSPORTER MGTE"/>
    <property type="match status" value="1"/>
</dbReference>
<dbReference type="PROSITE" id="PS51371">
    <property type="entry name" value="CBS"/>
    <property type="match status" value="2"/>
</dbReference>
<comment type="function">
    <text evidence="9">Acts as a magnesium transporter.</text>
</comment>
<keyword evidence="9" id="KW-0479">Metal-binding</keyword>
<dbReference type="SUPFAM" id="SSF54631">
    <property type="entry name" value="CBS-domain pair"/>
    <property type="match status" value="1"/>
</dbReference>
<dbReference type="Proteomes" id="UP000036458">
    <property type="component" value="Chromosome"/>
</dbReference>
<keyword evidence="9" id="KW-1003">Cell membrane</keyword>
<evidence type="ECO:0000256" key="1">
    <source>
        <dbReference type="ARBA" id="ARBA00004141"/>
    </source>
</evidence>
<dbReference type="GO" id="GO:0005886">
    <property type="term" value="C:plasma membrane"/>
    <property type="evidence" value="ECO:0007669"/>
    <property type="project" value="UniProtKB-SubCell"/>
</dbReference>
<accession>A0A0H4VNA5</accession>
<evidence type="ECO:0000313" key="12">
    <source>
        <dbReference type="Proteomes" id="UP000036458"/>
    </source>
</evidence>
<dbReference type="KEGG" id="ruf:TH63_05545"/>
<dbReference type="STRING" id="1379910.TH63_05545"/>
<keyword evidence="7 9" id="KW-0472">Membrane</keyword>
<dbReference type="OrthoDB" id="9790355at2"/>
<evidence type="ECO:0000259" key="10">
    <source>
        <dbReference type="PROSITE" id="PS51371"/>
    </source>
</evidence>
<organism evidence="11 12">
    <name type="scientific">Rufibacter radiotolerans</name>
    <dbReference type="NCBI Taxonomy" id="1379910"/>
    <lineage>
        <taxon>Bacteria</taxon>
        <taxon>Pseudomonadati</taxon>
        <taxon>Bacteroidota</taxon>
        <taxon>Cytophagia</taxon>
        <taxon>Cytophagales</taxon>
        <taxon>Hymenobacteraceae</taxon>
        <taxon>Rufibacter</taxon>
    </lineage>
</organism>
<dbReference type="Gene3D" id="1.10.357.20">
    <property type="entry name" value="SLC41 divalent cation transporters, integral membrane domain"/>
    <property type="match status" value="1"/>
</dbReference>
<dbReference type="Gene3D" id="1.25.60.10">
    <property type="entry name" value="MgtE N-terminal domain-like"/>
    <property type="match status" value="1"/>
</dbReference>
<dbReference type="PATRIC" id="fig|1379910.4.peg.1211"/>
<evidence type="ECO:0000256" key="9">
    <source>
        <dbReference type="RuleBase" id="RU362011"/>
    </source>
</evidence>
<evidence type="ECO:0000256" key="4">
    <source>
        <dbReference type="ARBA" id="ARBA00022692"/>
    </source>
</evidence>
<evidence type="ECO:0000256" key="5">
    <source>
        <dbReference type="ARBA" id="ARBA00022842"/>
    </source>
</evidence>
<evidence type="ECO:0000256" key="8">
    <source>
        <dbReference type="PROSITE-ProRule" id="PRU00703"/>
    </source>
</evidence>
<dbReference type="NCBIfam" id="TIGR00400">
    <property type="entry name" value="mgtE"/>
    <property type="match status" value="1"/>
</dbReference>
<keyword evidence="12" id="KW-1185">Reference proteome</keyword>
<feature type="transmembrane region" description="Helical" evidence="9">
    <location>
        <begin position="312"/>
        <end position="339"/>
    </location>
</feature>
<dbReference type="InterPro" id="IPR038076">
    <property type="entry name" value="MgtE_N_sf"/>
</dbReference>
<dbReference type="RefSeq" id="WP_048920074.1">
    <property type="nucleotide sequence ID" value="NZ_CP010777.1"/>
</dbReference>
<dbReference type="SUPFAM" id="SSF158791">
    <property type="entry name" value="MgtE N-terminal domain-like"/>
    <property type="match status" value="1"/>
</dbReference>
<dbReference type="Pfam" id="PF03448">
    <property type="entry name" value="MgtE_N"/>
    <property type="match status" value="1"/>
</dbReference>
<dbReference type="InterPro" id="IPR006668">
    <property type="entry name" value="Mg_transptr_MgtE_intracell_dom"/>
</dbReference>
<evidence type="ECO:0000256" key="3">
    <source>
        <dbReference type="ARBA" id="ARBA00022448"/>
    </source>
</evidence>
<evidence type="ECO:0000256" key="2">
    <source>
        <dbReference type="ARBA" id="ARBA00009749"/>
    </source>
</evidence>
<dbReference type="Gene3D" id="3.10.580.10">
    <property type="entry name" value="CBS-domain"/>
    <property type="match status" value="1"/>
</dbReference>
<dbReference type="AlphaFoldDB" id="A0A0H4VNA5"/>
<feature type="transmembrane region" description="Helical" evidence="9">
    <location>
        <begin position="421"/>
        <end position="443"/>
    </location>
</feature>
<dbReference type="Pfam" id="PF00571">
    <property type="entry name" value="CBS"/>
    <property type="match status" value="2"/>
</dbReference>
<dbReference type="SUPFAM" id="SSF161093">
    <property type="entry name" value="MgtE membrane domain-like"/>
    <property type="match status" value="1"/>
</dbReference>
<feature type="transmembrane region" description="Helical" evidence="9">
    <location>
        <begin position="359"/>
        <end position="381"/>
    </location>
</feature>
<evidence type="ECO:0000313" key="11">
    <source>
        <dbReference type="EMBL" id="AKQ45219.1"/>
    </source>
</evidence>
<dbReference type="InterPro" id="IPR036739">
    <property type="entry name" value="SLC41_membr_dom_sf"/>
</dbReference>
<protein>
    <recommendedName>
        <fullName evidence="9">Magnesium transporter MgtE</fullName>
    </recommendedName>
</protein>
<dbReference type="InterPro" id="IPR046342">
    <property type="entry name" value="CBS_dom_sf"/>
</dbReference>
<comment type="subcellular location">
    <subcellularLocation>
        <location evidence="9">Cell membrane</location>
        <topology evidence="9">Multi-pass membrane protein</topology>
    </subcellularLocation>
    <subcellularLocation>
        <location evidence="1">Membrane</location>
        <topology evidence="1">Multi-pass membrane protein</topology>
    </subcellularLocation>
</comment>
<dbReference type="SMART" id="SM00116">
    <property type="entry name" value="CBS"/>
    <property type="match status" value="1"/>
</dbReference>
<dbReference type="GO" id="GO:0015095">
    <property type="term" value="F:magnesium ion transmembrane transporter activity"/>
    <property type="evidence" value="ECO:0007669"/>
    <property type="project" value="UniProtKB-UniRule"/>
</dbReference>
<dbReference type="Pfam" id="PF01769">
    <property type="entry name" value="MgtE"/>
    <property type="match status" value="1"/>
</dbReference>
<dbReference type="InterPro" id="IPR000644">
    <property type="entry name" value="CBS_dom"/>
</dbReference>
<gene>
    <name evidence="11" type="ORF">TH63_05545</name>
</gene>
<evidence type="ECO:0000256" key="6">
    <source>
        <dbReference type="ARBA" id="ARBA00022989"/>
    </source>
</evidence>
<dbReference type="CDD" id="cd04606">
    <property type="entry name" value="CBS_pair_Mg_transporter"/>
    <property type="match status" value="1"/>
</dbReference>
<proteinExistence type="inferred from homology"/>